<name>A0A1I7ITH9_9BACL</name>
<dbReference type="EMBL" id="FPBV01000007">
    <property type="protein sequence ID" value="SFU76188.1"/>
    <property type="molecule type" value="Genomic_DNA"/>
</dbReference>
<evidence type="ECO:0000256" key="4">
    <source>
        <dbReference type="ARBA" id="ARBA00022490"/>
    </source>
</evidence>
<dbReference type="STRING" id="392015.SAMN05421543_107105"/>
<dbReference type="InterPro" id="IPR003783">
    <property type="entry name" value="Regulatory_RecX"/>
</dbReference>
<dbReference type="InterPro" id="IPR053925">
    <property type="entry name" value="RecX_HTH_3rd"/>
</dbReference>
<keyword evidence="4 5" id="KW-0963">Cytoplasm</keyword>
<dbReference type="InterPro" id="IPR053926">
    <property type="entry name" value="RecX_HTH_1st"/>
</dbReference>
<dbReference type="RefSeq" id="WP_074951447.1">
    <property type="nucleotide sequence ID" value="NZ_FPBV01000007.1"/>
</dbReference>
<evidence type="ECO:0000313" key="9">
    <source>
        <dbReference type="Proteomes" id="UP000183508"/>
    </source>
</evidence>
<evidence type="ECO:0000256" key="1">
    <source>
        <dbReference type="ARBA" id="ARBA00004496"/>
    </source>
</evidence>
<keyword evidence="9" id="KW-1185">Reference proteome</keyword>
<dbReference type="Pfam" id="PF21981">
    <property type="entry name" value="RecX_HTH3"/>
    <property type="match status" value="1"/>
</dbReference>
<dbReference type="PANTHER" id="PTHR33602">
    <property type="entry name" value="REGULATORY PROTEIN RECX FAMILY PROTEIN"/>
    <property type="match status" value="1"/>
</dbReference>
<comment type="function">
    <text evidence="5">Modulates RecA activity.</text>
</comment>
<dbReference type="GO" id="GO:0005737">
    <property type="term" value="C:cytoplasm"/>
    <property type="evidence" value="ECO:0007669"/>
    <property type="project" value="UniProtKB-SubCell"/>
</dbReference>
<evidence type="ECO:0000256" key="3">
    <source>
        <dbReference type="ARBA" id="ARBA00018111"/>
    </source>
</evidence>
<comment type="similarity">
    <text evidence="2 5">Belongs to the RecX family.</text>
</comment>
<evidence type="ECO:0000259" key="7">
    <source>
        <dbReference type="Pfam" id="PF21982"/>
    </source>
</evidence>
<dbReference type="GO" id="GO:0006282">
    <property type="term" value="P:regulation of DNA repair"/>
    <property type="evidence" value="ECO:0007669"/>
    <property type="project" value="UniProtKB-UniRule"/>
</dbReference>
<dbReference type="Pfam" id="PF21982">
    <property type="entry name" value="RecX_HTH1"/>
    <property type="match status" value="1"/>
</dbReference>
<gene>
    <name evidence="5" type="primary">recX</name>
    <name evidence="8" type="ORF">SAMN05421543_107105</name>
</gene>
<feature type="domain" description="RecX first three-helical" evidence="7">
    <location>
        <begin position="66"/>
        <end position="105"/>
    </location>
</feature>
<evidence type="ECO:0000256" key="2">
    <source>
        <dbReference type="ARBA" id="ARBA00009695"/>
    </source>
</evidence>
<accession>A0A1I7ITH9</accession>
<sequence length="217" mass="24391">MNDAGFTVIRVEEAPGLPHWTRVVFAEREPLMVPIRDWVEFGGRTGMRLTDADIAALERCAAVGTARDRALSYLKARPRTAAQVLAYLARRGVEEAVAQRVVEELRSQGVVDDAAYARDYAEVNGGRMSRRELAWRLRQSGVGRHDAASAVDHPEARERERAAARKLAQAYVRKHAFRAENGLRHRLAAYLQRKGFPASLIFEVLREMDLDPPDPFS</sequence>
<comment type="subcellular location">
    <subcellularLocation>
        <location evidence="1 5">Cytoplasm</location>
    </subcellularLocation>
</comment>
<feature type="domain" description="RecX third three-helical" evidence="6">
    <location>
        <begin position="161"/>
        <end position="205"/>
    </location>
</feature>
<dbReference type="AlphaFoldDB" id="A0A1I7ITH9"/>
<dbReference type="InterPro" id="IPR036388">
    <property type="entry name" value="WH-like_DNA-bd_sf"/>
</dbReference>
<evidence type="ECO:0000259" key="6">
    <source>
        <dbReference type="Pfam" id="PF21981"/>
    </source>
</evidence>
<evidence type="ECO:0000313" key="8">
    <source>
        <dbReference type="EMBL" id="SFU76188.1"/>
    </source>
</evidence>
<proteinExistence type="inferred from homology"/>
<protein>
    <recommendedName>
        <fullName evidence="3 5">Regulatory protein RecX</fullName>
    </recommendedName>
</protein>
<dbReference type="HAMAP" id="MF_01114">
    <property type="entry name" value="RecX"/>
    <property type="match status" value="1"/>
</dbReference>
<evidence type="ECO:0000256" key="5">
    <source>
        <dbReference type="HAMAP-Rule" id="MF_01114"/>
    </source>
</evidence>
<dbReference type="Proteomes" id="UP000183508">
    <property type="component" value="Unassembled WGS sequence"/>
</dbReference>
<dbReference type="PANTHER" id="PTHR33602:SF1">
    <property type="entry name" value="REGULATORY PROTEIN RECX FAMILY PROTEIN"/>
    <property type="match status" value="1"/>
</dbReference>
<organism evidence="8 9">
    <name type="scientific">Alicyclobacillus macrosporangiidus</name>
    <dbReference type="NCBI Taxonomy" id="392015"/>
    <lineage>
        <taxon>Bacteria</taxon>
        <taxon>Bacillati</taxon>
        <taxon>Bacillota</taxon>
        <taxon>Bacilli</taxon>
        <taxon>Bacillales</taxon>
        <taxon>Alicyclobacillaceae</taxon>
        <taxon>Alicyclobacillus</taxon>
    </lineage>
</organism>
<reference evidence="9" key="1">
    <citation type="submission" date="2016-10" db="EMBL/GenBank/DDBJ databases">
        <authorList>
            <person name="Varghese N."/>
        </authorList>
    </citation>
    <scope>NUCLEOTIDE SEQUENCE [LARGE SCALE GENOMIC DNA]</scope>
    <source>
        <strain evidence="9">DSM 17980</strain>
    </source>
</reference>
<dbReference type="Gene3D" id="1.10.10.10">
    <property type="entry name" value="Winged helix-like DNA-binding domain superfamily/Winged helix DNA-binding domain"/>
    <property type="match status" value="2"/>
</dbReference>